<dbReference type="AlphaFoldDB" id="A0AA36H1P3"/>
<proteinExistence type="predicted"/>
<evidence type="ECO:0000313" key="2">
    <source>
        <dbReference type="Proteomes" id="UP001176961"/>
    </source>
</evidence>
<organism evidence="1 2">
    <name type="scientific">Cylicocyclus nassatus</name>
    <name type="common">Nematode worm</name>
    <dbReference type="NCBI Taxonomy" id="53992"/>
    <lineage>
        <taxon>Eukaryota</taxon>
        <taxon>Metazoa</taxon>
        <taxon>Ecdysozoa</taxon>
        <taxon>Nematoda</taxon>
        <taxon>Chromadorea</taxon>
        <taxon>Rhabditida</taxon>
        <taxon>Rhabditina</taxon>
        <taxon>Rhabditomorpha</taxon>
        <taxon>Strongyloidea</taxon>
        <taxon>Strongylidae</taxon>
        <taxon>Cylicocyclus</taxon>
    </lineage>
</organism>
<comment type="caution">
    <text evidence="1">The sequence shown here is derived from an EMBL/GenBank/DDBJ whole genome shotgun (WGS) entry which is preliminary data.</text>
</comment>
<accession>A0AA36H1P3</accession>
<gene>
    <name evidence="1" type="ORF">CYNAS_LOCUS14414</name>
</gene>
<protein>
    <submittedName>
        <fullName evidence="1">Uncharacterized protein</fullName>
    </submittedName>
</protein>
<sequence length="86" mass="9777">MDVSRSKQTNLKNYNYKATIHFQIGSDAQRLRTAFLLAEIGVKTIVSTANEHFCSRDCLSKLISGRRFVAGDLSKGYRFQRLPSHL</sequence>
<evidence type="ECO:0000313" key="1">
    <source>
        <dbReference type="EMBL" id="CAJ0602431.1"/>
    </source>
</evidence>
<dbReference type="EMBL" id="CATQJL010000305">
    <property type="protein sequence ID" value="CAJ0602431.1"/>
    <property type="molecule type" value="Genomic_DNA"/>
</dbReference>
<reference evidence="1" key="1">
    <citation type="submission" date="2023-07" db="EMBL/GenBank/DDBJ databases">
        <authorList>
            <consortium name="CYATHOMIX"/>
        </authorList>
    </citation>
    <scope>NUCLEOTIDE SEQUENCE</scope>
    <source>
        <strain evidence="1">N/A</strain>
    </source>
</reference>
<dbReference type="Proteomes" id="UP001176961">
    <property type="component" value="Unassembled WGS sequence"/>
</dbReference>
<keyword evidence="2" id="KW-1185">Reference proteome</keyword>
<name>A0AA36H1P3_CYLNA</name>